<feature type="region of interest" description="Disordered" evidence="1">
    <location>
        <begin position="288"/>
        <end position="312"/>
    </location>
</feature>
<dbReference type="Proteomes" id="UP000027195">
    <property type="component" value="Unassembled WGS sequence"/>
</dbReference>
<dbReference type="HOGENOM" id="CLU_028821_0_0_1"/>
<keyword evidence="3" id="KW-1185">Reference proteome</keyword>
<feature type="compositionally biased region" description="Low complexity" evidence="1">
    <location>
        <begin position="450"/>
        <end position="461"/>
    </location>
</feature>
<feature type="region of interest" description="Disordered" evidence="1">
    <location>
        <begin position="1"/>
        <end position="31"/>
    </location>
</feature>
<feature type="compositionally biased region" description="Polar residues" evidence="1">
    <location>
        <begin position="289"/>
        <end position="303"/>
    </location>
</feature>
<evidence type="ECO:0000313" key="2">
    <source>
        <dbReference type="EMBL" id="KDQ18880.1"/>
    </source>
</evidence>
<dbReference type="AlphaFoldDB" id="A0A067MW25"/>
<accession>A0A067MW25</accession>
<feature type="region of interest" description="Disordered" evidence="1">
    <location>
        <begin position="433"/>
        <end position="467"/>
    </location>
</feature>
<feature type="region of interest" description="Disordered" evidence="1">
    <location>
        <begin position="133"/>
        <end position="157"/>
    </location>
</feature>
<dbReference type="OrthoDB" id="3364905at2759"/>
<evidence type="ECO:0000256" key="1">
    <source>
        <dbReference type="SAM" id="MobiDB-lite"/>
    </source>
</evidence>
<name>A0A067MW25_BOTB1</name>
<organism evidence="2 3">
    <name type="scientific">Botryobasidium botryosum (strain FD-172 SS1)</name>
    <dbReference type="NCBI Taxonomy" id="930990"/>
    <lineage>
        <taxon>Eukaryota</taxon>
        <taxon>Fungi</taxon>
        <taxon>Dikarya</taxon>
        <taxon>Basidiomycota</taxon>
        <taxon>Agaricomycotina</taxon>
        <taxon>Agaricomycetes</taxon>
        <taxon>Cantharellales</taxon>
        <taxon>Botryobasidiaceae</taxon>
        <taxon>Botryobasidium</taxon>
    </lineage>
</organism>
<sequence length="499" mass="54490">MDVFDSDRLGSNLSNTGPIRRHASRQSLSARRSHVNLRNNVNGGSISIPSAASFLAPSAIDNDDDEPRHGFSLAHELAAALMPEPSAGSKLLADEFGLEFDEGAEGIDHDPQDIEITVRRNNDLTEDELSLYSGTGGGFGTEASFGDSEGTQRLDDNDLRDEEQVEEVEAVEHARPISPLKLLERNLEATDVFLSSLRRLDTDPSPQSAHILSSYPGSNHEPPLERVASHIIRRINDIEREREGQVRELRGVERELKRIAGEVGGNDILGSLDELECVEGLIDEPRLSASGTLSNGQLESPVTPSKPHWLDSEKTLTEFDVEDLEGEADGEDDEDDEDDEDFFRDTLADKKDAHLRTPPTDPPTLTNTLSHLVHARMLTQSLVTSLIAISEHAQVNGAATAEAGRKLRALKNKIGGWRADWESAERSREKIARWEAGGDWDDETPNLSEASSTASSPTATPVIPNSRRIDGRRLVEQELSEFAVVLAGVGTKAKAIMAS</sequence>
<reference evidence="3" key="1">
    <citation type="journal article" date="2014" name="Proc. Natl. Acad. Sci. U.S.A.">
        <title>Extensive sampling of basidiomycete genomes demonstrates inadequacy of the white-rot/brown-rot paradigm for wood decay fungi.</title>
        <authorList>
            <person name="Riley R."/>
            <person name="Salamov A.A."/>
            <person name="Brown D.W."/>
            <person name="Nagy L.G."/>
            <person name="Floudas D."/>
            <person name="Held B.W."/>
            <person name="Levasseur A."/>
            <person name="Lombard V."/>
            <person name="Morin E."/>
            <person name="Otillar R."/>
            <person name="Lindquist E.A."/>
            <person name="Sun H."/>
            <person name="LaButti K.M."/>
            <person name="Schmutz J."/>
            <person name="Jabbour D."/>
            <person name="Luo H."/>
            <person name="Baker S.E."/>
            <person name="Pisabarro A.G."/>
            <person name="Walton J.D."/>
            <person name="Blanchette R.A."/>
            <person name="Henrissat B."/>
            <person name="Martin F."/>
            <person name="Cullen D."/>
            <person name="Hibbett D.S."/>
            <person name="Grigoriev I.V."/>
        </authorList>
    </citation>
    <scope>NUCLEOTIDE SEQUENCE [LARGE SCALE GENOMIC DNA]</scope>
    <source>
        <strain evidence="3">FD-172 SS1</strain>
    </source>
</reference>
<dbReference type="EMBL" id="KL198020">
    <property type="protein sequence ID" value="KDQ18880.1"/>
    <property type="molecule type" value="Genomic_DNA"/>
</dbReference>
<gene>
    <name evidence="2" type="ORF">BOTBODRAFT_63059</name>
</gene>
<feature type="region of interest" description="Disordered" evidence="1">
    <location>
        <begin position="320"/>
        <end position="339"/>
    </location>
</feature>
<proteinExistence type="predicted"/>
<protein>
    <submittedName>
        <fullName evidence="2">Uncharacterized protein</fullName>
    </submittedName>
</protein>
<evidence type="ECO:0000313" key="3">
    <source>
        <dbReference type="Proteomes" id="UP000027195"/>
    </source>
</evidence>
<dbReference type="InParanoid" id="A0A067MW25"/>